<comment type="cofactor">
    <cofactor evidence="13">
        <name>Mn(2+)</name>
        <dbReference type="ChEBI" id="CHEBI:29035"/>
    </cofactor>
    <text evidence="13">Binds 2 manganese ions per subunit.</text>
</comment>
<keyword evidence="8 13" id="KW-0464">Manganese</keyword>
<evidence type="ECO:0000256" key="15">
    <source>
        <dbReference type="RuleBase" id="RU003684"/>
    </source>
</evidence>
<name>F1N1Z5_BOVIN</name>
<comment type="subunit">
    <text evidence="2">Homotrimer.</text>
</comment>
<dbReference type="VGNC" id="VGNC:26071">
    <property type="gene designation" value="ARG2"/>
</dbReference>
<dbReference type="PROSITE" id="PS01053">
    <property type="entry name" value="ARGINASE_1"/>
    <property type="match status" value="1"/>
</dbReference>
<gene>
    <name evidence="17 19" type="primary">ARG2</name>
</gene>
<evidence type="ECO:0000256" key="8">
    <source>
        <dbReference type="ARBA" id="ARBA00023211"/>
    </source>
</evidence>
<evidence type="ECO:0000256" key="7">
    <source>
        <dbReference type="ARBA" id="ARBA00022801"/>
    </source>
</evidence>
<accession>F1N1Z5</accession>
<dbReference type="PANTHER" id="PTHR43782:SF4">
    <property type="entry name" value="ARGINASE-2, MITOCHONDRIAL"/>
    <property type="match status" value="1"/>
</dbReference>
<feature type="binding site" evidence="13">
    <location>
        <position position="234"/>
    </location>
    <ligand>
        <name>Mn(2+)</name>
        <dbReference type="ChEBI" id="CHEBI:29035"/>
        <label>2</label>
    </ligand>
</feature>
<evidence type="ECO:0000313" key="17">
    <source>
        <dbReference type="Ensembl" id="ENSBTAP00000002529.5"/>
    </source>
</evidence>
<dbReference type="PANTHER" id="PTHR43782">
    <property type="entry name" value="ARGINASE"/>
    <property type="match status" value="1"/>
</dbReference>
<dbReference type="EC" id="3.5.3.1" evidence="3"/>
<evidence type="ECO:0000256" key="16">
    <source>
        <dbReference type="SAM" id="MobiDB-lite"/>
    </source>
</evidence>
<organism evidence="17 18">
    <name type="scientific">Bos taurus</name>
    <name type="common">Bovine</name>
    <dbReference type="NCBI Taxonomy" id="9913"/>
    <lineage>
        <taxon>Eukaryota</taxon>
        <taxon>Metazoa</taxon>
        <taxon>Chordata</taxon>
        <taxon>Craniata</taxon>
        <taxon>Vertebrata</taxon>
        <taxon>Euteleostomi</taxon>
        <taxon>Mammalia</taxon>
        <taxon>Eutheria</taxon>
        <taxon>Laurasiatheria</taxon>
        <taxon>Artiodactyla</taxon>
        <taxon>Ruminantia</taxon>
        <taxon>Pecora</taxon>
        <taxon>Bovidae</taxon>
        <taxon>Bovinae</taxon>
        <taxon>Bos</taxon>
    </lineage>
</organism>
<reference evidence="17" key="2">
    <citation type="submission" date="2025-08" db="UniProtKB">
        <authorList>
            <consortium name="Ensembl"/>
        </authorList>
    </citation>
    <scope>IDENTIFICATION</scope>
    <source>
        <strain evidence="17">Hereford</strain>
    </source>
</reference>
<dbReference type="AlphaFoldDB" id="F1N1Z5"/>
<keyword evidence="4" id="KW-0835">Urea cycle</keyword>
<evidence type="ECO:0000256" key="13">
    <source>
        <dbReference type="PIRSR" id="PIRSR036979-1"/>
    </source>
</evidence>
<dbReference type="OrthoDB" id="9992747at2759"/>
<feature type="binding site" evidence="13">
    <location>
        <position position="147"/>
    </location>
    <ligand>
        <name>Mn(2+)</name>
        <dbReference type="ChEBI" id="CHEBI:29035"/>
        <label>1</label>
    </ligand>
</feature>
<dbReference type="InterPro" id="IPR023696">
    <property type="entry name" value="Ureohydrolase_dom_sf"/>
</dbReference>
<protein>
    <recommendedName>
        <fullName evidence="9">Arginase-2, mitochondrial</fullName>
        <ecNumber evidence="3">3.5.3.1</ecNumber>
    </recommendedName>
    <alternativeName>
        <fullName evidence="11">Arginase II</fullName>
    </alternativeName>
    <alternativeName>
        <fullName evidence="10">Type II arginase</fullName>
    </alternativeName>
</protein>
<dbReference type="GeneTree" id="ENSGT00950000183195"/>
<keyword evidence="6 13" id="KW-0479">Metal-binding</keyword>
<dbReference type="PIRSF" id="PIRSF036979">
    <property type="entry name" value="Arginase"/>
    <property type="match status" value="1"/>
</dbReference>
<dbReference type="PROSITE" id="PS51409">
    <property type="entry name" value="ARGINASE_2"/>
    <property type="match status" value="1"/>
</dbReference>
<evidence type="ECO:0000256" key="4">
    <source>
        <dbReference type="ARBA" id="ARBA00022436"/>
    </source>
</evidence>
<feature type="binding site" evidence="13">
    <location>
        <position position="143"/>
    </location>
    <ligand>
        <name>Mn(2+)</name>
        <dbReference type="ChEBI" id="CHEBI:29035"/>
        <label>1</label>
    </ligand>
</feature>
<proteinExistence type="inferred from homology"/>
<dbReference type="SUPFAM" id="SSF52768">
    <property type="entry name" value="Arginase/deacetylase"/>
    <property type="match status" value="1"/>
</dbReference>
<dbReference type="InterPro" id="IPR014033">
    <property type="entry name" value="Arginase"/>
</dbReference>
<dbReference type="GO" id="GO:0004053">
    <property type="term" value="F:arginase activity"/>
    <property type="evidence" value="ECO:0007669"/>
    <property type="project" value="UniProtKB-EC"/>
</dbReference>
<feature type="binding site" evidence="13">
    <location>
        <position position="120"/>
    </location>
    <ligand>
        <name>Mn(2+)</name>
        <dbReference type="ChEBI" id="CHEBI:29035"/>
        <label>1</label>
    </ligand>
</feature>
<evidence type="ECO:0000256" key="3">
    <source>
        <dbReference type="ARBA" id="ARBA00012168"/>
    </source>
</evidence>
<feature type="binding site" evidence="13">
    <location>
        <position position="232"/>
    </location>
    <ligand>
        <name>Mn(2+)</name>
        <dbReference type="ChEBI" id="CHEBI:29035"/>
        <label>2</label>
    </ligand>
</feature>
<dbReference type="VEuPathDB" id="HostDB:ENSBTAG00000001945"/>
<dbReference type="InterPro" id="IPR020855">
    <property type="entry name" value="Ureohydrolase_Mn_BS"/>
</dbReference>
<dbReference type="UniPathway" id="UPA00158">
    <property type="reaction ID" value="UER00270"/>
</dbReference>
<evidence type="ECO:0000256" key="11">
    <source>
        <dbReference type="ARBA" id="ARBA00043064"/>
    </source>
</evidence>
<evidence type="ECO:0000256" key="6">
    <source>
        <dbReference type="ARBA" id="ARBA00022723"/>
    </source>
</evidence>
<dbReference type="GO" id="GO:0000050">
    <property type="term" value="P:urea cycle"/>
    <property type="evidence" value="ECO:0007669"/>
    <property type="project" value="UniProtKB-UniPathway"/>
</dbReference>
<dbReference type="Bgee" id="ENSBTAG00000001945">
    <property type="expression patterns" value="Expressed in gluteus medius and 103 other cell types or tissues"/>
</dbReference>
<dbReference type="GO" id="GO:0046872">
    <property type="term" value="F:metal ion binding"/>
    <property type="evidence" value="ECO:0007669"/>
    <property type="project" value="UniProtKB-KW"/>
</dbReference>
<dbReference type="Proteomes" id="UP000009136">
    <property type="component" value="Chromosome 10"/>
</dbReference>
<dbReference type="HOGENOM" id="CLU_039478_6_0_1"/>
<evidence type="ECO:0000256" key="12">
    <source>
        <dbReference type="ARBA" id="ARBA00047391"/>
    </source>
</evidence>
<feature type="region of interest" description="Disordered" evidence="16">
    <location>
        <begin position="312"/>
        <end position="335"/>
    </location>
</feature>
<evidence type="ECO:0000256" key="9">
    <source>
        <dbReference type="ARBA" id="ARBA00040668"/>
    </source>
</evidence>
<evidence type="ECO:0000256" key="14">
    <source>
        <dbReference type="PROSITE-ProRule" id="PRU00742"/>
    </source>
</evidence>
<dbReference type="GO" id="GO:0051241">
    <property type="term" value="P:negative regulation of multicellular organismal process"/>
    <property type="evidence" value="ECO:0007669"/>
    <property type="project" value="UniProtKB-ARBA"/>
</dbReference>
<feature type="binding site" evidence="13">
    <location>
        <position position="145"/>
    </location>
    <ligand>
        <name>Mn(2+)</name>
        <dbReference type="ChEBI" id="CHEBI:29035"/>
        <label>1</label>
    </ligand>
</feature>
<keyword evidence="18" id="KW-1185">Reference proteome</keyword>
<evidence type="ECO:0000313" key="19">
    <source>
        <dbReference type="VGNC" id="VGNC:26071"/>
    </source>
</evidence>
<keyword evidence="7 15" id="KW-0378">Hydrolase</keyword>
<dbReference type="GO" id="GO:0006525">
    <property type="term" value="P:arginine metabolic process"/>
    <property type="evidence" value="ECO:0007669"/>
    <property type="project" value="UniProtKB-KW"/>
</dbReference>
<comment type="pathway">
    <text evidence="1">Nitrogen metabolism; urea cycle; L-ornithine and urea from L-arginine: step 1/1.</text>
</comment>
<evidence type="ECO:0000313" key="18">
    <source>
        <dbReference type="Proteomes" id="UP000009136"/>
    </source>
</evidence>
<evidence type="ECO:0000256" key="1">
    <source>
        <dbReference type="ARBA" id="ARBA00005098"/>
    </source>
</evidence>
<dbReference type="InterPro" id="IPR006035">
    <property type="entry name" value="Ureohydrolase"/>
</dbReference>
<dbReference type="GO" id="GO:0005739">
    <property type="term" value="C:mitochondrion"/>
    <property type="evidence" value="ECO:0007669"/>
    <property type="project" value="UniProtKB-ARBA"/>
</dbReference>
<evidence type="ECO:0000256" key="2">
    <source>
        <dbReference type="ARBA" id="ARBA00011233"/>
    </source>
</evidence>
<reference evidence="17" key="1">
    <citation type="submission" date="2018-03" db="EMBL/GenBank/DDBJ databases">
        <title>ARS-UCD1.2.</title>
        <authorList>
            <person name="Rosen B.D."/>
            <person name="Bickhart D.M."/>
            <person name="Koren S."/>
            <person name="Schnabel R.D."/>
            <person name="Hall R."/>
            <person name="Zimin A."/>
            <person name="Dreischer C."/>
            <person name="Schultheiss S."/>
            <person name="Schroeder S.G."/>
            <person name="Elsik C.G."/>
            <person name="Couldrey C."/>
            <person name="Liu G.E."/>
            <person name="Van Tassell C.P."/>
            <person name="Phillippy A.M."/>
            <person name="Smith T.P.L."/>
            <person name="Medrano J.F."/>
        </authorList>
    </citation>
    <scope>NUCLEOTIDE SEQUENCE [LARGE SCALE GENOMIC DNA]</scope>
    <source>
        <strain evidence="17">Hereford</strain>
    </source>
</reference>
<dbReference type="FunFam" id="3.40.800.10:FF:000008">
    <property type="entry name" value="Arginase"/>
    <property type="match status" value="1"/>
</dbReference>
<reference evidence="17" key="3">
    <citation type="submission" date="2025-09" db="UniProtKB">
        <authorList>
            <consortium name="Ensembl"/>
        </authorList>
    </citation>
    <scope>IDENTIFICATION</scope>
    <source>
        <strain evidence="17">Hereford</strain>
    </source>
</reference>
<dbReference type="Pfam" id="PF00491">
    <property type="entry name" value="Arginase"/>
    <property type="match status" value="1"/>
</dbReference>
<dbReference type="CDD" id="cd09989">
    <property type="entry name" value="Arginase"/>
    <property type="match status" value="1"/>
</dbReference>
<dbReference type="PRINTS" id="PR00116">
    <property type="entry name" value="ARGINASE"/>
</dbReference>
<dbReference type="Gene3D" id="3.40.800.10">
    <property type="entry name" value="Ureohydrolase domain"/>
    <property type="match status" value="1"/>
</dbReference>
<evidence type="ECO:0000256" key="5">
    <source>
        <dbReference type="ARBA" id="ARBA00022503"/>
    </source>
</evidence>
<keyword evidence="5" id="KW-0056">Arginine metabolism</keyword>
<sequence length="335" mass="36529">MSLRSHLSRLLRTQVHSVRKKSVHSVAVIGAPFSQGQKRKGVEYGPAAVREAGLMKRLSDLGCHLKDFGDLNFTPVPKDDLYNNLIVNPRSVGLANQELAEVVSRAVSGGYSCVTVGGDHSLAIGTISGHARHCPDLGVIWVDAHADINTPLTTSSGNLHGQPVSFLLRELQDKVCCKGYPGALRIYFILKNYDIQYFSMRDIDRLGIQKVMEQTFDLLIGKRQRPIHLSFDIDAFDPTLAPATGTPVVGGLTYREGIYITEEIHSTGLLSALDLVEVNPRLAVSEEEAKATASLAVDVIASSFGQTREGGHIVYDQLPTPSSPDESESEERVRI</sequence>
<evidence type="ECO:0000256" key="10">
    <source>
        <dbReference type="ARBA" id="ARBA00042587"/>
    </source>
</evidence>
<comment type="catalytic activity">
    <reaction evidence="12">
        <text>L-arginine + H2O = urea + L-ornithine</text>
        <dbReference type="Rhea" id="RHEA:20569"/>
        <dbReference type="ChEBI" id="CHEBI:15377"/>
        <dbReference type="ChEBI" id="CHEBI:16199"/>
        <dbReference type="ChEBI" id="CHEBI:32682"/>
        <dbReference type="ChEBI" id="CHEBI:46911"/>
        <dbReference type="EC" id="3.5.3.1"/>
    </reaction>
</comment>
<dbReference type="Ensembl" id="ENSBTAT00000002529.6">
    <property type="protein sequence ID" value="ENSBTAP00000002529.5"/>
    <property type="gene ID" value="ENSBTAG00000001945.6"/>
</dbReference>
<comment type="similarity">
    <text evidence="14 15">Belongs to the arginase family.</text>
</comment>